<sequence>MVASKESSSSSTTIKAEVYDTDRFGTLYHGSRNPPMANLGLAAAYMISLFRLHNISFAFVGGWAIFLRGGQRSTQDIDLAVAGNMDDVKAIMLQEQRLCIPQIHGVTAIQIFAWTGGSWDPKSPAAREFPISLDIIIGGNLGTPPDLPNGSEQLRPVHSTTQGRQAVPVIDLYHQFTTKLLAHYTRRLDGDSKDYMDLNFLVSQYPEQIYYLRDFFDADQKWAFYTDYAAANDKSAAGFLLQILGFAQTTGVSQVSG</sequence>
<dbReference type="InterPro" id="IPR043519">
    <property type="entry name" value="NT_sf"/>
</dbReference>
<dbReference type="SUPFAM" id="SSF81301">
    <property type="entry name" value="Nucleotidyltransferase"/>
    <property type="match status" value="1"/>
</dbReference>
<evidence type="ECO:0000313" key="2">
    <source>
        <dbReference type="Proteomes" id="UP000275385"/>
    </source>
</evidence>
<evidence type="ECO:0000313" key="1">
    <source>
        <dbReference type="EMBL" id="RKU42692.1"/>
    </source>
</evidence>
<reference evidence="1 2" key="1">
    <citation type="submission" date="2018-08" db="EMBL/GenBank/DDBJ databases">
        <title>Draft genome of the lignicolous fungus Coniochaeta pulveracea.</title>
        <authorList>
            <person name="Borstlap C.J."/>
            <person name="De Witt R.N."/>
            <person name="Botha A."/>
            <person name="Volschenk H."/>
        </authorList>
    </citation>
    <scope>NUCLEOTIDE SEQUENCE [LARGE SCALE GENOMIC DNA]</scope>
    <source>
        <strain evidence="1 2">CAB683</strain>
    </source>
</reference>
<dbReference type="Gene3D" id="3.30.460.40">
    <property type="match status" value="1"/>
</dbReference>
<name>A0A420Y487_9PEZI</name>
<dbReference type="Proteomes" id="UP000275385">
    <property type="component" value="Unassembled WGS sequence"/>
</dbReference>
<dbReference type="STRING" id="177199.A0A420Y487"/>
<dbReference type="Pfam" id="PF08843">
    <property type="entry name" value="AbiEii"/>
    <property type="match status" value="1"/>
</dbReference>
<protein>
    <submittedName>
        <fullName evidence="1">Uncharacterized protein</fullName>
    </submittedName>
</protein>
<dbReference type="EMBL" id="QVQW01000053">
    <property type="protein sequence ID" value="RKU42692.1"/>
    <property type="molecule type" value="Genomic_DNA"/>
</dbReference>
<keyword evidence="2" id="KW-1185">Reference proteome</keyword>
<dbReference type="AlphaFoldDB" id="A0A420Y487"/>
<dbReference type="InterPro" id="IPR014942">
    <property type="entry name" value="AbiEii"/>
</dbReference>
<organism evidence="1 2">
    <name type="scientific">Coniochaeta pulveracea</name>
    <dbReference type="NCBI Taxonomy" id="177199"/>
    <lineage>
        <taxon>Eukaryota</taxon>
        <taxon>Fungi</taxon>
        <taxon>Dikarya</taxon>
        <taxon>Ascomycota</taxon>
        <taxon>Pezizomycotina</taxon>
        <taxon>Sordariomycetes</taxon>
        <taxon>Sordariomycetidae</taxon>
        <taxon>Coniochaetales</taxon>
        <taxon>Coniochaetaceae</taxon>
        <taxon>Coniochaeta</taxon>
    </lineage>
</organism>
<comment type="caution">
    <text evidence="1">The sequence shown here is derived from an EMBL/GenBank/DDBJ whole genome shotgun (WGS) entry which is preliminary data.</text>
</comment>
<proteinExistence type="predicted"/>
<gene>
    <name evidence="1" type="ORF">DL546_005674</name>
</gene>
<accession>A0A420Y487</accession>